<keyword evidence="1" id="KW-0175">Coiled coil</keyword>
<evidence type="ECO:0000256" key="1">
    <source>
        <dbReference type="SAM" id="Coils"/>
    </source>
</evidence>
<dbReference type="EMBL" id="JWZX01002285">
    <property type="protein sequence ID" value="KOO30128.1"/>
    <property type="molecule type" value="Genomic_DNA"/>
</dbReference>
<evidence type="ECO:0000256" key="2">
    <source>
        <dbReference type="SAM" id="MobiDB-lite"/>
    </source>
</evidence>
<organism evidence="3 4">
    <name type="scientific">Chrysochromulina tobinii</name>
    <dbReference type="NCBI Taxonomy" id="1460289"/>
    <lineage>
        <taxon>Eukaryota</taxon>
        <taxon>Haptista</taxon>
        <taxon>Haptophyta</taxon>
        <taxon>Prymnesiophyceae</taxon>
        <taxon>Prymnesiales</taxon>
        <taxon>Chrysochromulinaceae</taxon>
        <taxon>Chrysochromulina</taxon>
    </lineage>
</organism>
<feature type="region of interest" description="Disordered" evidence="2">
    <location>
        <begin position="1"/>
        <end position="37"/>
    </location>
</feature>
<gene>
    <name evidence="3" type="ORF">Ctob_011424</name>
</gene>
<comment type="caution">
    <text evidence="3">The sequence shown here is derived from an EMBL/GenBank/DDBJ whole genome shotgun (WGS) entry which is preliminary data.</text>
</comment>
<feature type="compositionally biased region" description="Polar residues" evidence="2">
    <location>
        <begin position="1"/>
        <end position="13"/>
    </location>
</feature>
<dbReference type="Proteomes" id="UP000037460">
    <property type="component" value="Unassembled WGS sequence"/>
</dbReference>
<accession>A0A0M0JVH9</accession>
<feature type="compositionally biased region" description="Basic and acidic residues" evidence="2">
    <location>
        <begin position="286"/>
        <end position="305"/>
    </location>
</feature>
<keyword evidence="4" id="KW-1185">Reference proteome</keyword>
<dbReference type="AlphaFoldDB" id="A0A0M0JVH9"/>
<feature type="region of interest" description="Disordered" evidence="2">
    <location>
        <begin position="197"/>
        <end position="231"/>
    </location>
</feature>
<evidence type="ECO:0000313" key="3">
    <source>
        <dbReference type="EMBL" id="KOO30128.1"/>
    </source>
</evidence>
<reference evidence="4" key="1">
    <citation type="journal article" date="2015" name="PLoS Genet.">
        <title>Genome Sequence and Transcriptome Analyses of Chrysochromulina tobin: Metabolic Tools for Enhanced Algal Fitness in the Prominent Order Prymnesiales (Haptophyceae).</title>
        <authorList>
            <person name="Hovde B.T."/>
            <person name="Deodato C.R."/>
            <person name="Hunsperger H.M."/>
            <person name="Ryken S.A."/>
            <person name="Yost W."/>
            <person name="Jha R.K."/>
            <person name="Patterson J."/>
            <person name="Monnat R.J. Jr."/>
            <person name="Barlow S.B."/>
            <person name="Starkenburg S.R."/>
            <person name="Cattolico R.A."/>
        </authorList>
    </citation>
    <scope>NUCLEOTIDE SEQUENCE</scope>
    <source>
        <strain evidence="4">CCMP291</strain>
    </source>
</reference>
<feature type="coiled-coil region" evidence="1">
    <location>
        <begin position="111"/>
        <end position="175"/>
    </location>
</feature>
<protein>
    <submittedName>
        <fullName evidence="3">Uncharacterized protein</fullName>
    </submittedName>
</protein>
<name>A0A0M0JVH9_9EUKA</name>
<evidence type="ECO:0000313" key="4">
    <source>
        <dbReference type="Proteomes" id="UP000037460"/>
    </source>
</evidence>
<proteinExistence type="predicted"/>
<sequence>MPPTTVFHSSMTNPKPIVAATRTPSPQQSPMAAGAPSEVTEAAFSRWKVELQNKLIVEQEKEFSRERLQYKQHENSKFWERKQALHKKTADQFGKAKMEVEAVRQANLTRGAEYKAELEEMKEMAAQQREEWMQFGHELTVQHGPEQMERTKARLAETAEQKAELGRQVKQLAQVNNKQRHVQRTYRLEEKRQLVETTKHKEFSNPEESKNFSFHQKEEMGGEVRRTERRWRSLSKQEREAFLTHAHDNHEKNDFIKEHMRDARKDVIKTKSTLAGAERERKVEDAMKITEKREERERANRELRDAMYTSRFADPEKAKLLSQPRAEAAQIAGVTIAPLPVTPYRLTA</sequence>
<feature type="region of interest" description="Disordered" evidence="2">
    <location>
        <begin position="286"/>
        <end position="309"/>
    </location>
</feature>
<feature type="compositionally biased region" description="Basic and acidic residues" evidence="2">
    <location>
        <begin position="197"/>
        <end position="226"/>
    </location>
</feature>